<evidence type="ECO:0000256" key="10">
    <source>
        <dbReference type="ARBA" id="ARBA00023136"/>
    </source>
</evidence>
<evidence type="ECO:0000313" key="13">
    <source>
        <dbReference type="EMBL" id="GAA4140676.1"/>
    </source>
</evidence>
<keyword evidence="10 11" id="KW-0472">Membrane</keyword>
<dbReference type="EMBL" id="BAAAZI010000008">
    <property type="protein sequence ID" value="GAA4140676.1"/>
    <property type="molecule type" value="Genomic_DNA"/>
</dbReference>
<comment type="caution">
    <text evidence="13">The sequence shown here is derived from an EMBL/GenBank/DDBJ whole genome shotgun (WGS) entry which is preliminary data.</text>
</comment>
<dbReference type="Gene3D" id="3.30.2010.10">
    <property type="entry name" value="Metalloproteases ('zincins'), catalytic domain"/>
    <property type="match status" value="1"/>
</dbReference>
<dbReference type="InterPro" id="IPR050083">
    <property type="entry name" value="HtpX_protease"/>
</dbReference>
<dbReference type="Pfam" id="PF01435">
    <property type="entry name" value="Peptidase_M48"/>
    <property type="match status" value="1"/>
</dbReference>
<evidence type="ECO:0000256" key="3">
    <source>
        <dbReference type="ARBA" id="ARBA00022670"/>
    </source>
</evidence>
<dbReference type="RefSeq" id="WP_344674558.1">
    <property type="nucleotide sequence ID" value="NZ_BAAAZI010000008.1"/>
</dbReference>
<dbReference type="Proteomes" id="UP001500101">
    <property type="component" value="Unassembled WGS sequence"/>
</dbReference>
<organism evidence="13 14">
    <name type="scientific">Sphingobacterium kyonggiense</name>
    <dbReference type="NCBI Taxonomy" id="714075"/>
    <lineage>
        <taxon>Bacteria</taxon>
        <taxon>Pseudomonadati</taxon>
        <taxon>Bacteroidota</taxon>
        <taxon>Sphingobacteriia</taxon>
        <taxon>Sphingobacteriales</taxon>
        <taxon>Sphingobacteriaceae</taxon>
        <taxon>Sphingobacterium</taxon>
    </lineage>
</organism>
<evidence type="ECO:0000256" key="9">
    <source>
        <dbReference type="ARBA" id="ARBA00023049"/>
    </source>
</evidence>
<feature type="transmembrane region" description="Helical" evidence="11">
    <location>
        <begin position="204"/>
        <end position="224"/>
    </location>
</feature>
<evidence type="ECO:0000256" key="4">
    <source>
        <dbReference type="ARBA" id="ARBA00022692"/>
    </source>
</evidence>
<keyword evidence="8 11" id="KW-1133">Transmembrane helix</keyword>
<evidence type="ECO:0000256" key="5">
    <source>
        <dbReference type="ARBA" id="ARBA00022723"/>
    </source>
</evidence>
<evidence type="ECO:0000256" key="8">
    <source>
        <dbReference type="ARBA" id="ARBA00022989"/>
    </source>
</evidence>
<keyword evidence="7" id="KW-0862">Zinc</keyword>
<keyword evidence="9" id="KW-0482">Metalloprotease</keyword>
<keyword evidence="6" id="KW-0378">Hydrolase</keyword>
<accession>A0ABP7YSU9</accession>
<gene>
    <name evidence="13" type="ORF">GCM10022216_19950</name>
</gene>
<dbReference type="InterPro" id="IPR001915">
    <property type="entry name" value="Peptidase_M48"/>
</dbReference>
<evidence type="ECO:0000256" key="2">
    <source>
        <dbReference type="ARBA" id="ARBA00022475"/>
    </source>
</evidence>
<keyword evidence="5" id="KW-0479">Metal-binding</keyword>
<feature type="transmembrane region" description="Helical" evidence="11">
    <location>
        <begin position="20"/>
        <end position="49"/>
    </location>
</feature>
<keyword evidence="4 11" id="KW-0812">Transmembrane</keyword>
<evidence type="ECO:0000256" key="11">
    <source>
        <dbReference type="SAM" id="Phobius"/>
    </source>
</evidence>
<comment type="cofactor">
    <cofactor evidence="1">
        <name>Zn(2+)</name>
        <dbReference type="ChEBI" id="CHEBI:29105"/>
    </cofactor>
</comment>
<dbReference type="PANTHER" id="PTHR43221:SF2">
    <property type="entry name" value="PROTEASE HTPX HOMOLOG"/>
    <property type="match status" value="1"/>
</dbReference>
<evidence type="ECO:0000256" key="1">
    <source>
        <dbReference type="ARBA" id="ARBA00001947"/>
    </source>
</evidence>
<dbReference type="CDD" id="cd07328">
    <property type="entry name" value="M48_Ste24p_like"/>
    <property type="match status" value="1"/>
</dbReference>
<evidence type="ECO:0000313" key="14">
    <source>
        <dbReference type="Proteomes" id="UP001500101"/>
    </source>
</evidence>
<name>A0ABP7YSU9_9SPHI</name>
<proteinExistence type="predicted"/>
<protein>
    <recommendedName>
        <fullName evidence="12">Peptidase M48 domain-containing protein</fullName>
    </recommendedName>
</protein>
<keyword evidence="2" id="KW-1003">Cell membrane</keyword>
<reference evidence="14" key="1">
    <citation type="journal article" date="2019" name="Int. J. Syst. Evol. Microbiol.">
        <title>The Global Catalogue of Microorganisms (GCM) 10K type strain sequencing project: providing services to taxonomists for standard genome sequencing and annotation.</title>
        <authorList>
            <consortium name="The Broad Institute Genomics Platform"/>
            <consortium name="The Broad Institute Genome Sequencing Center for Infectious Disease"/>
            <person name="Wu L."/>
            <person name="Ma J."/>
        </authorList>
    </citation>
    <scope>NUCLEOTIDE SEQUENCE [LARGE SCALE GENOMIC DNA]</scope>
    <source>
        <strain evidence="14">JCM 16704</strain>
    </source>
</reference>
<evidence type="ECO:0000259" key="12">
    <source>
        <dbReference type="Pfam" id="PF01435"/>
    </source>
</evidence>
<evidence type="ECO:0000256" key="7">
    <source>
        <dbReference type="ARBA" id="ARBA00022833"/>
    </source>
</evidence>
<keyword evidence="14" id="KW-1185">Reference proteome</keyword>
<dbReference type="PANTHER" id="PTHR43221">
    <property type="entry name" value="PROTEASE HTPX"/>
    <property type="match status" value="1"/>
</dbReference>
<sequence length="679" mass="78832">MKVQTSKSFNKQVKKTLFTIVLFILVYILLVIAAIAATGLLAYFGFYIVTNFPNVYVWIFGLALVASGLMILFFLFKFIFTKNQNSLEGMFEIQEADQPELFGMINEIVQEVETDFPKKVYLTYNVNASVFYNSSFWSMFMPIRKNLQIGLGLINSVNKQELKAILAHEFGHFSQRSMKVGSYVYNLNQVIYNMLYNNDSVNNISSTIAGFSSIAAIPMLIPLYSIRGIQALLRALYNFININYMALSREMEFHADEIAANVAGSKACSSSLLRLGFADFALNETMNFYIDRSNDNIHPRNIYADHQTVSLFLAEKNKYPIQNNLPSIDLESNIKYNKSKVNFQDQWASHPSTEDRVMAIQRLNIEVENEKIGDAMSLIKGTEELITKISTWLFGTGNPELPQINWDTNQFKDAYIRDFNKNSFDEYYNDFYNLNSPTNFDFSKVDFNANTTGSNMFFTDEDTELSYELNGIRQDLAILEAIQRNEIKLKTFDYDGKKLKKQETKDLIPQLKLAETQKDEELKSINLKIFEHYFQKAKSVNREFDFRQAHDTLREFESQLNHQVNFNQQVYDKLAFLSQTLEFTDIFKNLDNFKPTEKELKEEIKTLVSFPGMKEHIHVDSQTQLNTFFEKEMVYFDHGTYLDDELQALSTAVRLYIPLIDKRLFLQKKIILDLKREIQ</sequence>
<keyword evidence="3" id="KW-0645">Protease</keyword>
<feature type="transmembrane region" description="Helical" evidence="11">
    <location>
        <begin position="55"/>
        <end position="80"/>
    </location>
</feature>
<evidence type="ECO:0000256" key="6">
    <source>
        <dbReference type="ARBA" id="ARBA00022801"/>
    </source>
</evidence>
<feature type="domain" description="Peptidase M48" evidence="12">
    <location>
        <begin position="146"/>
        <end position="362"/>
    </location>
</feature>